<evidence type="ECO:0000256" key="1">
    <source>
        <dbReference type="SAM" id="MobiDB-lite"/>
    </source>
</evidence>
<reference evidence="3 4" key="1">
    <citation type="submission" date="2021-04" db="EMBL/GenBank/DDBJ databases">
        <authorList>
            <person name="Bliznina A."/>
        </authorList>
    </citation>
    <scope>NUCLEOTIDE SEQUENCE [LARGE SCALE GENOMIC DNA]</scope>
</reference>
<dbReference type="Proteomes" id="UP001158576">
    <property type="component" value="Chromosome 2"/>
</dbReference>
<sequence>MAKIVDLTKTMIEIFNEHAGDDEMLSKEELLKMMGQEKDDMFSSKYISNALMTVLVEGLDEKMSFNEFIEFMAFICALIEAEPQDHSDGPWIESRTKPEPGTPEYEEMKLQEALEKIKKFIAKHFGPKKKKDFYETNFGKFVDSIANAGF</sequence>
<gene>
    <name evidence="3" type="ORF">OKIOD_LOCUS17144</name>
</gene>
<dbReference type="InterPro" id="IPR013787">
    <property type="entry name" value="S100_Ca-bd_sub"/>
</dbReference>
<feature type="compositionally biased region" description="Basic and acidic residues" evidence="1">
    <location>
        <begin position="85"/>
        <end position="98"/>
    </location>
</feature>
<feature type="domain" description="S100/CaBP-9k-type calcium binding subdomain" evidence="2">
    <location>
        <begin position="10"/>
        <end position="37"/>
    </location>
</feature>
<dbReference type="EMBL" id="OU015567">
    <property type="protein sequence ID" value="CAG5114320.1"/>
    <property type="molecule type" value="Genomic_DNA"/>
</dbReference>
<dbReference type="Gene3D" id="1.10.238.10">
    <property type="entry name" value="EF-hand"/>
    <property type="match status" value="1"/>
</dbReference>
<keyword evidence="4" id="KW-1185">Reference proteome</keyword>
<organism evidence="3 4">
    <name type="scientific">Oikopleura dioica</name>
    <name type="common">Tunicate</name>
    <dbReference type="NCBI Taxonomy" id="34765"/>
    <lineage>
        <taxon>Eukaryota</taxon>
        <taxon>Metazoa</taxon>
        <taxon>Chordata</taxon>
        <taxon>Tunicata</taxon>
        <taxon>Appendicularia</taxon>
        <taxon>Copelata</taxon>
        <taxon>Oikopleuridae</taxon>
        <taxon>Oikopleura</taxon>
    </lineage>
</organism>
<protein>
    <submittedName>
        <fullName evidence="3">Oidioi.mRNA.OKI2018_I69.chr2.g8379.t1.cds</fullName>
    </submittedName>
</protein>
<dbReference type="InterPro" id="IPR011992">
    <property type="entry name" value="EF-hand-dom_pair"/>
</dbReference>
<evidence type="ECO:0000313" key="4">
    <source>
        <dbReference type="Proteomes" id="UP001158576"/>
    </source>
</evidence>
<dbReference type="SUPFAM" id="SSF47473">
    <property type="entry name" value="EF-hand"/>
    <property type="match status" value="1"/>
</dbReference>
<evidence type="ECO:0000259" key="2">
    <source>
        <dbReference type="Pfam" id="PF01023"/>
    </source>
</evidence>
<accession>A0ABN7TF96</accession>
<feature type="region of interest" description="Disordered" evidence="1">
    <location>
        <begin position="85"/>
        <end position="104"/>
    </location>
</feature>
<evidence type="ECO:0000313" key="3">
    <source>
        <dbReference type="EMBL" id="CAG5114320.1"/>
    </source>
</evidence>
<name>A0ABN7TF96_OIKDI</name>
<dbReference type="Pfam" id="PF01023">
    <property type="entry name" value="S_100"/>
    <property type="match status" value="1"/>
</dbReference>
<proteinExistence type="predicted"/>